<sequence length="72" mass="8026">MGAILGNWLSPTVWLAHHKFCGKPECGCSTRAQAPHVGCLQVICREVHDGRCRYRSVRASLAPQRHDDNTAR</sequence>
<reference evidence="1" key="2">
    <citation type="journal article" date="2023" name="Microbiol Resour">
        <title>Decontamination and Annotation of the Draft Genome Sequence of the Oomycete Lagenidium giganteum ARSEF 373.</title>
        <authorList>
            <person name="Morgan W.R."/>
            <person name="Tartar A."/>
        </authorList>
    </citation>
    <scope>NUCLEOTIDE SEQUENCE</scope>
    <source>
        <strain evidence="1">ARSEF 373</strain>
    </source>
</reference>
<name>A0AAV2ZCV8_9STRA</name>
<evidence type="ECO:0000313" key="1">
    <source>
        <dbReference type="EMBL" id="DBA03850.1"/>
    </source>
</evidence>
<dbReference type="AlphaFoldDB" id="A0AAV2ZCV8"/>
<dbReference type="Proteomes" id="UP001146120">
    <property type="component" value="Unassembled WGS sequence"/>
</dbReference>
<comment type="caution">
    <text evidence="1">The sequence shown here is derived from an EMBL/GenBank/DDBJ whole genome shotgun (WGS) entry which is preliminary data.</text>
</comment>
<dbReference type="EMBL" id="DAKRPA010000014">
    <property type="protein sequence ID" value="DBA03850.1"/>
    <property type="molecule type" value="Genomic_DNA"/>
</dbReference>
<gene>
    <name evidence="1" type="ORF">N0F65_004540</name>
</gene>
<accession>A0AAV2ZCV8</accession>
<reference evidence="1" key="1">
    <citation type="submission" date="2022-11" db="EMBL/GenBank/DDBJ databases">
        <authorList>
            <person name="Morgan W.R."/>
            <person name="Tartar A."/>
        </authorList>
    </citation>
    <scope>NUCLEOTIDE SEQUENCE</scope>
    <source>
        <strain evidence="1">ARSEF 373</strain>
    </source>
</reference>
<keyword evidence="2" id="KW-1185">Reference proteome</keyword>
<evidence type="ECO:0008006" key="3">
    <source>
        <dbReference type="Google" id="ProtNLM"/>
    </source>
</evidence>
<evidence type="ECO:0000313" key="2">
    <source>
        <dbReference type="Proteomes" id="UP001146120"/>
    </source>
</evidence>
<proteinExistence type="predicted"/>
<organism evidence="1 2">
    <name type="scientific">Lagenidium giganteum</name>
    <dbReference type="NCBI Taxonomy" id="4803"/>
    <lineage>
        <taxon>Eukaryota</taxon>
        <taxon>Sar</taxon>
        <taxon>Stramenopiles</taxon>
        <taxon>Oomycota</taxon>
        <taxon>Peronosporomycetes</taxon>
        <taxon>Pythiales</taxon>
        <taxon>Pythiaceae</taxon>
    </lineage>
</organism>
<protein>
    <recommendedName>
        <fullName evidence="3">Secreted protein</fullName>
    </recommendedName>
</protein>